<dbReference type="OrthoDB" id="5289360at2"/>
<feature type="transmembrane region" description="Helical" evidence="7">
    <location>
        <begin position="264"/>
        <end position="288"/>
    </location>
</feature>
<dbReference type="HOGENOM" id="CLU_684699_0_0_7"/>
<dbReference type="RefSeq" id="WP_014243271.1">
    <property type="nucleotide sequence ID" value="NC_016620.1"/>
</dbReference>
<keyword evidence="6 7" id="KW-0472">Membrane</keyword>
<evidence type="ECO:0000256" key="2">
    <source>
        <dbReference type="ARBA" id="ARBA00005236"/>
    </source>
</evidence>
<dbReference type="KEGG" id="bmx:BMS_0575"/>
<evidence type="ECO:0000313" key="9">
    <source>
        <dbReference type="EMBL" id="CBW25484.1"/>
    </source>
</evidence>
<dbReference type="InterPro" id="IPR003838">
    <property type="entry name" value="ABC3_permease_C"/>
</dbReference>
<evidence type="ECO:0000259" key="8">
    <source>
        <dbReference type="Pfam" id="PF02687"/>
    </source>
</evidence>
<dbReference type="STRING" id="862908.BMS_0575"/>
<keyword evidence="4 7" id="KW-0812">Transmembrane</keyword>
<keyword evidence="3" id="KW-1003">Cell membrane</keyword>
<dbReference type="InterPro" id="IPR051447">
    <property type="entry name" value="Lipoprotein-release_system"/>
</dbReference>
<feature type="transmembrane region" description="Helical" evidence="7">
    <location>
        <begin position="20"/>
        <end position="40"/>
    </location>
</feature>
<dbReference type="AlphaFoldDB" id="E1X513"/>
<gene>
    <name evidence="9" type="ordered locus">BMS_0575</name>
</gene>
<dbReference type="PATRIC" id="fig|862908.3.peg.552"/>
<evidence type="ECO:0000313" key="10">
    <source>
        <dbReference type="Proteomes" id="UP000008963"/>
    </source>
</evidence>
<proteinExistence type="inferred from homology"/>
<dbReference type="Pfam" id="PF02687">
    <property type="entry name" value="FtsX"/>
    <property type="match status" value="1"/>
</dbReference>
<reference evidence="10" key="1">
    <citation type="journal article" date="2013" name="ISME J.">
        <title>A small predatory core genome in the divergent marine Bacteriovorax marinus SJ and the terrestrial Bdellovibrio bacteriovorus.</title>
        <authorList>
            <person name="Crossman L.C."/>
            <person name="Chen H."/>
            <person name="Cerdeno-Tarraga A.M."/>
            <person name="Brooks K."/>
            <person name="Quail M.A."/>
            <person name="Pineiro S.A."/>
            <person name="Hobley L."/>
            <person name="Sockett R.E."/>
            <person name="Bentley S.D."/>
            <person name="Parkhill J."/>
            <person name="Williams H.N."/>
            <person name="Stine O.C."/>
        </authorList>
    </citation>
    <scope>NUCLEOTIDE SEQUENCE [LARGE SCALE GENOMIC DNA]</scope>
    <source>
        <strain evidence="10">ATCC BAA-682 / DSM 15412 / SJ</strain>
    </source>
</reference>
<dbReference type="EMBL" id="FQ312005">
    <property type="protein sequence ID" value="CBW25484.1"/>
    <property type="molecule type" value="Genomic_DNA"/>
</dbReference>
<evidence type="ECO:0000256" key="4">
    <source>
        <dbReference type="ARBA" id="ARBA00022692"/>
    </source>
</evidence>
<evidence type="ECO:0000256" key="6">
    <source>
        <dbReference type="ARBA" id="ARBA00023136"/>
    </source>
</evidence>
<dbReference type="eggNOG" id="COG4591">
    <property type="taxonomic scope" value="Bacteria"/>
</dbReference>
<feature type="transmembrane region" description="Helical" evidence="7">
    <location>
        <begin position="313"/>
        <end position="332"/>
    </location>
</feature>
<evidence type="ECO:0000256" key="3">
    <source>
        <dbReference type="ARBA" id="ARBA00022475"/>
    </source>
</evidence>
<dbReference type="GO" id="GO:0044874">
    <property type="term" value="P:lipoprotein localization to outer membrane"/>
    <property type="evidence" value="ECO:0007669"/>
    <property type="project" value="TreeGrafter"/>
</dbReference>
<comment type="similarity">
    <text evidence="2">Belongs to the ABC-4 integral membrane protein family. LolC/E subfamily.</text>
</comment>
<evidence type="ECO:0000256" key="7">
    <source>
        <dbReference type="SAM" id="Phobius"/>
    </source>
</evidence>
<evidence type="ECO:0000256" key="5">
    <source>
        <dbReference type="ARBA" id="ARBA00022989"/>
    </source>
</evidence>
<feature type="transmembrane region" description="Helical" evidence="7">
    <location>
        <begin position="366"/>
        <end position="388"/>
    </location>
</feature>
<protein>
    <submittedName>
        <fullName evidence="9">ABC transport system, membrane protein</fullName>
    </submittedName>
</protein>
<dbReference type="Proteomes" id="UP000008963">
    <property type="component" value="Chromosome"/>
</dbReference>
<keyword evidence="10" id="KW-1185">Reference proteome</keyword>
<accession>E1X513</accession>
<sequence length="402" mass="45661">MFQSTLLKLFLSDKGTRRFAIGVVFGFAFSIAVILGNIGIMDGFEGALRTGLKKSNGDLTIHSRYGFFDFESYLKHELELANINTFTSIVQTEGFVIKNEVSKGVQIKGIEEESFKKVTGLDITLEDNEVVLGLELANFLKVKKGDPIVLAFANGNSQVSGLPSLKRYQVASTISHGIYQRDLRTLYIKKNILQSDLNVENRVNLISLNISSDENDFLKDPVGYSLKIEKVIDGFKGSIGRSYIVKPYWREFITLITAVKEEKFFISIILQIIVVISIFNVLAFVVFLNEKRSRELFLFKALGMSQKKVRQGWLYLMSLIWVSSCLLALLFVEVFDWALVNLPFFKLPGDVYTLGNLSINLDTFDYILVFFISYFWLFIISWFALLSMSKKSVLTGLRKEFA</sequence>
<dbReference type="PANTHER" id="PTHR30489">
    <property type="entry name" value="LIPOPROTEIN-RELEASING SYSTEM TRANSMEMBRANE PROTEIN LOLE"/>
    <property type="match status" value="1"/>
</dbReference>
<feature type="domain" description="ABC3 transporter permease C-terminal" evidence="8">
    <location>
        <begin position="268"/>
        <end position="392"/>
    </location>
</feature>
<organism evidence="9 10">
    <name type="scientific">Halobacteriovorax marinus (strain ATCC BAA-682 / DSM 15412 / SJ)</name>
    <name type="common">Bacteriovorax marinus</name>
    <dbReference type="NCBI Taxonomy" id="862908"/>
    <lineage>
        <taxon>Bacteria</taxon>
        <taxon>Pseudomonadati</taxon>
        <taxon>Bdellovibrionota</taxon>
        <taxon>Bacteriovoracia</taxon>
        <taxon>Bacteriovoracales</taxon>
        <taxon>Halobacteriovoraceae</taxon>
        <taxon>Halobacteriovorax</taxon>
    </lineage>
</organism>
<name>E1X513_HALMS</name>
<evidence type="ECO:0000256" key="1">
    <source>
        <dbReference type="ARBA" id="ARBA00004651"/>
    </source>
</evidence>
<comment type="subcellular location">
    <subcellularLocation>
        <location evidence="1">Cell membrane</location>
        <topology evidence="1">Multi-pass membrane protein</topology>
    </subcellularLocation>
</comment>
<dbReference type="GO" id="GO:0098797">
    <property type="term" value="C:plasma membrane protein complex"/>
    <property type="evidence" value="ECO:0007669"/>
    <property type="project" value="TreeGrafter"/>
</dbReference>
<keyword evidence="5 7" id="KW-1133">Transmembrane helix</keyword>
<dbReference type="PANTHER" id="PTHR30489:SF0">
    <property type="entry name" value="LIPOPROTEIN-RELEASING SYSTEM TRANSMEMBRANE PROTEIN LOLE"/>
    <property type="match status" value="1"/>
</dbReference>